<name>A0A091DI94_FUKDA</name>
<evidence type="ECO:0000313" key="2">
    <source>
        <dbReference type="EMBL" id="KFO30010.1"/>
    </source>
</evidence>
<feature type="compositionally biased region" description="Basic and acidic residues" evidence="1">
    <location>
        <begin position="161"/>
        <end position="174"/>
    </location>
</feature>
<accession>A0A091DI94</accession>
<organism evidence="2 3">
    <name type="scientific">Fukomys damarensis</name>
    <name type="common">Damaraland mole rat</name>
    <name type="synonym">Cryptomys damarensis</name>
    <dbReference type="NCBI Taxonomy" id="885580"/>
    <lineage>
        <taxon>Eukaryota</taxon>
        <taxon>Metazoa</taxon>
        <taxon>Chordata</taxon>
        <taxon>Craniata</taxon>
        <taxon>Vertebrata</taxon>
        <taxon>Euteleostomi</taxon>
        <taxon>Mammalia</taxon>
        <taxon>Eutheria</taxon>
        <taxon>Euarchontoglires</taxon>
        <taxon>Glires</taxon>
        <taxon>Rodentia</taxon>
        <taxon>Hystricomorpha</taxon>
        <taxon>Bathyergidae</taxon>
        <taxon>Fukomys</taxon>
    </lineage>
</organism>
<evidence type="ECO:0000313" key="3">
    <source>
        <dbReference type="Proteomes" id="UP000028990"/>
    </source>
</evidence>
<proteinExistence type="predicted"/>
<feature type="region of interest" description="Disordered" evidence="1">
    <location>
        <begin position="157"/>
        <end position="211"/>
    </location>
</feature>
<sequence>MAVRKKSPVFRMKGGLEQEEEVKLAEEQGTSWGGGRVLPLSFLCKGGHSRLERSEGERHLLFGSHRHPYFAKYFFFLVIKTVPAYFEDAEDFREVEDESSSFLIPKRGAAHTMTQKGHRKSCPAADLPCPHGASPGHSHCEAPALLLTQSKGCSHKLGTRQAEDKGSELRDARPQEAGTKGSGEPSPAPRGEPPRVAGQPGKAAPAHTQAEHLAQAQLHGPSVALRLLIPREPTETGSELGTDRRCRRLWPEASAGGAAVPRRAHVCPDGRPDHRVPPGDTSRSLKPCGIFCTRRTPTAFFPVSQASFNFSSSSSLEQF</sequence>
<evidence type="ECO:0000256" key="1">
    <source>
        <dbReference type="SAM" id="MobiDB-lite"/>
    </source>
</evidence>
<feature type="region of interest" description="Disordered" evidence="1">
    <location>
        <begin position="261"/>
        <end position="282"/>
    </location>
</feature>
<protein>
    <submittedName>
        <fullName evidence="2">Uncharacterized protein</fullName>
    </submittedName>
</protein>
<reference evidence="2 3" key="1">
    <citation type="submission" date="2013-11" db="EMBL/GenBank/DDBJ databases">
        <title>The Damaraland mole rat (Fukomys damarensis) genome and evolution of African mole rats.</title>
        <authorList>
            <person name="Gladyshev V.N."/>
            <person name="Fang X."/>
        </authorList>
    </citation>
    <scope>NUCLEOTIDE SEQUENCE [LARGE SCALE GENOMIC DNA]</scope>
    <source>
        <tissue evidence="2">Liver</tissue>
    </source>
</reference>
<keyword evidence="3" id="KW-1185">Reference proteome</keyword>
<feature type="compositionally biased region" description="Basic and acidic residues" evidence="1">
    <location>
        <begin position="266"/>
        <end position="277"/>
    </location>
</feature>
<dbReference type="AlphaFoldDB" id="A0A091DI94"/>
<gene>
    <name evidence="2" type="ORF">H920_08613</name>
</gene>
<dbReference type="Proteomes" id="UP000028990">
    <property type="component" value="Unassembled WGS sequence"/>
</dbReference>
<dbReference type="EMBL" id="KN122517">
    <property type="protein sequence ID" value="KFO30010.1"/>
    <property type="molecule type" value="Genomic_DNA"/>
</dbReference>